<dbReference type="RefSeq" id="WP_092793063.1">
    <property type="nucleotide sequence ID" value="NZ_FNXF01000007.1"/>
</dbReference>
<dbReference type="InterPro" id="IPR011063">
    <property type="entry name" value="TilS/TtcA_N"/>
</dbReference>
<evidence type="ECO:0000256" key="2">
    <source>
        <dbReference type="ARBA" id="ARBA00022490"/>
    </source>
</evidence>
<dbReference type="NCBIfam" id="TIGR02433">
    <property type="entry name" value="lysidine_TilS_C"/>
    <property type="match status" value="1"/>
</dbReference>
<dbReference type="EMBL" id="FNXF01000007">
    <property type="protein sequence ID" value="SEH91435.1"/>
    <property type="molecule type" value="Genomic_DNA"/>
</dbReference>
<dbReference type="Gene3D" id="1.20.59.20">
    <property type="match status" value="1"/>
</dbReference>
<keyword evidence="6 8" id="KW-0067">ATP-binding</keyword>
<dbReference type="SMART" id="SM00977">
    <property type="entry name" value="TilS_C"/>
    <property type="match status" value="1"/>
</dbReference>
<dbReference type="AlphaFoldDB" id="A0A1H6M0K5"/>
<evidence type="ECO:0000256" key="4">
    <source>
        <dbReference type="ARBA" id="ARBA00022694"/>
    </source>
</evidence>
<dbReference type="SUPFAM" id="SSF82829">
    <property type="entry name" value="MesJ substrate recognition domain-like"/>
    <property type="match status" value="1"/>
</dbReference>
<reference evidence="11" key="1">
    <citation type="submission" date="2016-10" db="EMBL/GenBank/DDBJ databases">
        <authorList>
            <person name="Varghese N."/>
            <person name="Submissions S."/>
        </authorList>
    </citation>
    <scope>NUCLEOTIDE SEQUENCE [LARGE SCALE GENOMIC DNA]</scope>
    <source>
        <strain evidence="11">DSM 17616</strain>
    </source>
</reference>
<dbReference type="Pfam" id="PF01171">
    <property type="entry name" value="ATP_bind_3"/>
    <property type="match status" value="1"/>
</dbReference>
<comment type="subcellular location">
    <subcellularLocation>
        <location evidence="1 8">Cytoplasm</location>
    </subcellularLocation>
</comment>
<dbReference type="STRING" id="173990.SAMN05660691_02103"/>
<dbReference type="OrthoDB" id="9807403at2"/>
<dbReference type="NCBIfam" id="TIGR02432">
    <property type="entry name" value="lysidine_TilS_N"/>
    <property type="match status" value="1"/>
</dbReference>
<dbReference type="InterPro" id="IPR012094">
    <property type="entry name" value="tRNA_Ile_lys_synt"/>
</dbReference>
<dbReference type="InterPro" id="IPR012795">
    <property type="entry name" value="tRNA_Ile_lys_synt_N"/>
</dbReference>
<evidence type="ECO:0000313" key="10">
    <source>
        <dbReference type="EMBL" id="SEH91435.1"/>
    </source>
</evidence>
<dbReference type="GO" id="GO:0032267">
    <property type="term" value="F:tRNA(Ile)-lysidine synthase activity"/>
    <property type="evidence" value="ECO:0007669"/>
    <property type="project" value="UniProtKB-EC"/>
</dbReference>
<keyword evidence="5 8" id="KW-0547">Nucleotide-binding</keyword>
<dbReference type="Proteomes" id="UP000199371">
    <property type="component" value="Unassembled WGS sequence"/>
</dbReference>
<keyword evidence="11" id="KW-1185">Reference proteome</keyword>
<gene>
    <name evidence="8" type="primary">tilS</name>
    <name evidence="10" type="ORF">SAMN05660691_02103</name>
</gene>
<evidence type="ECO:0000259" key="9">
    <source>
        <dbReference type="SMART" id="SM00977"/>
    </source>
</evidence>
<comment type="catalytic activity">
    <reaction evidence="7 8">
        <text>cytidine(34) in tRNA(Ile2) + L-lysine + ATP = lysidine(34) in tRNA(Ile2) + AMP + diphosphate + H(+)</text>
        <dbReference type="Rhea" id="RHEA:43744"/>
        <dbReference type="Rhea" id="RHEA-COMP:10625"/>
        <dbReference type="Rhea" id="RHEA-COMP:10670"/>
        <dbReference type="ChEBI" id="CHEBI:15378"/>
        <dbReference type="ChEBI" id="CHEBI:30616"/>
        <dbReference type="ChEBI" id="CHEBI:32551"/>
        <dbReference type="ChEBI" id="CHEBI:33019"/>
        <dbReference type="ChEBI" id="CHEBI:82748"/>
        <dbReference type="ChEBI" id="CHEBI:83665"/>
        <dbReference type="ChEBI" id="CHEBI:456215"/>
        <dbReference type="EC" id="6.3.4.19"/>
    </reaction>
</comment>
<proteinExistence type="inferred from homology"/>
<evidence type="ECO:0000256" key="5">
    <source>
        <dbReference type="ARBA" id="ARBA00022741"/>
    </source>
</evidence>
<evidence type="ECO:0000256" key="6">
    <source>
        <dbReference type="ARBA" id="ARBA00022840"/>
    </source>
</evidence>
<dbReference type="PANTHER" id="PTHR43033:SF1">
    <property type="entry name" value="TRNA(ILE)-LYSIDINE SYNTHASE-RELATED"/>
    <property type="match status" value="1"/>
</dbReference>
<evidence type="ECO:0000256" key="1">
    <source>
        <dbReference type="ARBA" id="ARBA00004496"/>
    </source>
</evidence>
<evidence type="ECO:0000256" key="3">
    <source>
        <dbReference type="ARBA" id="ARBA00022598"/>
    </source>
</evidence>
<dbReference type="InterPro" id="IPR014729">
    <property type="entry name" value="Rossmann-like_a/b/a_fold"/>
</dbReference>
<dbReference type="GO" id="GO:0005524">
    <property type="term" value="F:ATP binding"/>
    <property type="evidence" value="ECO:0007669"/>
    <property type="project" value="UniProtKB-UniRule"/>
</dbReference>
<dbReference type="EC" id="6.3.4.19" evidence="8"/>
<keyword evidence="3 8" id="KW-0436">Ligase</keyword>
<dbReference type="InterPro" id="IPR015262">
    <property type="entry name" value="tRNA_Ile_lys_synt_subst-bd"/>
</dbReference>
<dbReference type="SUPFAM" id="SSF52402">
    <property type="entry name" value="Adenine nucleotide alpha hydrolases-like"/>
    <property type="match status" value="1"/>
</dbReference>
<comment type="similarity">
    <text evidence="8">Belongs to the tRNA(Ile)-lysidine synthase family.</text>
</comment>
<dbReference type="PANTHER" id="PTHR43033">
    <property type="entry name" value="TRNA(ILE)-LYSIDINE SYNTHASE-RELATED"/>
    <property type="match status" value="1"/>
</dbReference>
<dbReference type="HAMAP" id="MF_01161">
    <property type="entry name" value="tRNA_Ile_lys_synt"/>
    <property type="match status" value="1"/>
</dbReference>
<comment type="domain">
    <text evidence="8">The N-terminal region contains the highly conserved SGGXDS motif, predicted to be a P-loop motif involved in ATP binding.</text>
</comment>
<evidence type="ECO:0000313" key="11">
    <source>
        <dbReference type="Proteomes" id="UP000199371"/>
    </source>
</evidence>
<dbReference type="Pfam" id="PF11734">
    <property type="entry name" value="TilS_C"/>
    <property type="match status" value="1"/>
</dbReference>
<name>A0A1H6M0K5_9GAMM</name>
<accession>A0A1H6M0K5</accession>
<feature type="binding site" evidence="8">
    <location>
        <begin position="26"/>
        <end position="31"/>
    </location>
    <ligand>
        <name>ATP</name>
        <dbReference type="ChEBI" id="CHEBI:30616"/>
    </ligand>
</feature>
<comment type="function">
    <text evidence="8">Ligates lysine onto the cytidine present at position 34 of the AUA codon-specific tRNA(Ile) that contains the anticodon CAU, in an ATP-dependent manner. Cytidine is converted to lysidine, thus changing the amino acid specificity of the tRNA from methionine to isoleucine.</text>
</comment>
<evidence type="ECO:0000256" key="7">
    <source>
        <dbReference type="ARBA" id="ARBA00048539"/>
    </source>
</evidence>
<dbReference type="GO" id="GO:0006400">
    <property type="term" value="P:tRNA modification"/>
    <property type="evidence" value="ECO:0007669"/>
    <property type="project" value="UniProtKB-UniRule"/>
</dbReference>
<protein>
    <recommendedName>
        <fullName evidence="8">tRNA(Ile)-lysidine synthase</fullName>
        <ecNumber evidence="8">6.3.4.19</ecNumber>
    </recommendedName>
    <alternativeName>
        <fullName evidence="8">tRNA(Ile)-2-lysyl-cytidine synthase</fullName>
    </alternativeName>
    <alternativeName>
        <fullName evidence="8">tRNA(Ile)-lysidine synthetase</fullName>
    </alternativeName>
</protein>
<dbReference type="Pfam" id="PF09179">
    <property type="entry name" value="TilS"/>
    <property type="match status" value="1"/>
</dbReference>
<dbReference type="CDD" id="cd01992">
    <property type="entry name" value="TilS_N"/>
    <property type="match status" value="1"/>
</dbReference>
<organism evidence="10 11">
    <name type="scientific">Rheinheimera pacifica</name>
    <dbReference type="NCBI Taxonomy" id="173990"/>
    <lineage>
        <taxon>Bacteria</taxon>
        <taxon>Pseudomonadati</taxon>
        <taxon>Pseudomonadota</taxon>
        <taxon>Gammaproteobacteria</taxon>
        <taxon>Chromatiales</taxon>
        <taxon>Chromatiaceae</taxon>
        <taxon>Rheinheimera</taxon>
    </lineage>
</organism>
<evidence type="ECO:0000256" key="8">
    <source>
        <dbReference type="HAMAP-Rule" id="MF_01161"/>
    </source>
</evidence>
<dbReference type="SUPFAM" id="SSF56037">
    <property type="entry name" value="PheT/TilS domain"/>
    <property type="match status" value="1"/>
</dbReference>
<keyword evidence="4 8" id="KW-0819">tRNA processing</keyword>
<dbReference type="InterPro" id="IPR012796">
    <property type="entry name" value="Lysidine-tRNA-synth_C"/>
</dbReference>
<dbReference type="GO" id="GO:0005737">
    <property type="term" value="C:cytoplasm"/>
    <property type="evidence" value="ECO:0007669"/>
    <property type="project" value="UniProtKB-SubCell"/>
</dbReference>
<dbReference type="Gene3D" id="3.40.50.620">
    <property type="entry name" value="HUPs"/>
    <property type="match status" value="1"/>
</dbReference>
<keyword evidence="2 8" id="KW-0963">Cytoplasm</keyword>
<sequence>MSDLSPDSLLQTLQLQPDSHVVLALSGGLDSMVLLDLLAKARLLQPFALQAVYINHGISASAAQWGDFCARQCTERGIAFVQRSVALTGRDNLELKARTARYQALAEFICSDKHLLLTAHHGDDQLESLILALKRGSGPAGLSGIAAQRSFAAGMLSRPLLPFSRAELAVYAGQNQLNWVNDDSNEDTRFERNFIRQHITPVLLQRWPQFIATARRSMQHLADLQQLADYYTEQAQQSCVRNNTLLLTELAKLIPLQQDLVIRRWLQNYALNPQTHWLTTLKQQVIAARGDATPVLVCGNYQLRRFADKLYLLTDAQVAAPVQGLSWQGEAKLQLPCGSSLYFSAQPQPDALPLAAMSAEIVFGQLSLRFKPAGSAVSKPLKQWFKLWQVPPWLRLQVPLLLVNGELVAVAGFASSTDPQQAKCWLSWQKQD</sequence>
<feature type="domain" description="Lysidine-tRNA(Ile) synthetase C-terminal" evidence="9">
    <location>
        <begin position="359"/>
        <end position="428"/>
    </location>
</feature>